<dbReference type="GO" id="GO:0003964">
    <property type="term" value="F:RNA-directed DNA polymerase activity"/>
    <property type="evidence" value="ECO:0007669"/>
    <property type="project" value="UniProtKB-KW"/>
</dbReference>
<dbReference type="EMBL" id="LXQA010524134">
    <property type="protein sequence ID" value="MCI57146.1"/>
    <property type="molecule type" value="Genomic_DNA"/>
</dbReference>
<reference evidence="1 2" key="1">
    <citation type="journal article" date="2018" name="Front. Plant Sci.">
        <title>Red Clover (Trifolium pratense) and Zigzag Clover (T. medium) - A Picture of Genomic Similarities and Differences.</title>
        <authorList>
            <person name="Dluhosova J."/>
            <person name="Istvanek J."/>
            <person name="Nedelnik J."/>
            <person name="Repkova J."/>
        </authorList>
    </citation>
    <scope>NUCLEOTIDE SEQUENCE [LARGE SCALE GENOMIC DNA]</scope>
    <source>
        <strain evidence="2">cv. 10/8</strain>
        <tissue evidence="1">Leaf</tissue>
    </source>
</reference>
<keyword evidence="1" id="KW-0695">RNA-directed DNA polymerase</keyword>
<dbReference type="SUPFAM" id="SSF56672">
    <property type="entry name" value="DNA/RNA polymerases"/>
    <property type="match status" value="1"/>
</dbReference>
<accession>A0A392TAJ4</accession>
<keyword evidence="1" id="KW-0808">Transferase</keyword>
<name>A0A392TAJ4_9FABA</name>
<proteinExistence type="predicted"/>
<dbReference type="AlphaFoldDB" id="A0A392TAJ4"/>
<keyword evidence="2" id="KW-1185">Reference proteome</keyword>
<protein>
    <submittedName>
        <fullName evidence="1">RNA-directed DNA polymerase (Reverse transcriptase)</fullName>
    </submittedName>
</protein>
<evidence type="ECO:0000313" key="1">
    <source>
        <dbReference type="EMBL" id="MCI57146.1"/>
    </source>
</evidence>
<dbReference type="InterPro" id="IPR043502">
    <property type="entry name" value="DNA/RNA_pol_sf"/>
</dbReference>
<organism evidence="1 2">
    <name type="scientific">Trifolium medium</name>
    <dbReference type="NCBI Taxonomy" id="97028"/>
    <lineage>
        <taxon>Eukaryota</taxon>
        <taxon>Viridiplantae</taxon>
        <taxon>Streptophyta</taxon>
        <taxon>Embryophyta</taxon>
        <taxon>Tracheophyta</taxon>
        <taxon>Spermatophyta</taxon>
        <taxon>Magnoliopsida</taxon>
        <taxon>eudicotyledons</taxon>
        <taxon>Gunneridae</taxon>
        <taxon>Pentapetalae</taxon>
        <taxon>rosids</taxon>
        <taxon>fabids</taxon>
        <taxon>Fabales</taxon>
        <taxon>Fabaceae</taxon>
        <taxon>Papilionoideae</taxon>
        <taxon>50 kb inversion clade</taxon>
        <taxon>NPAAA clade</taxon>
        <taxon>Hologalegina</taxon>
        <taxon>IRL clade</taxon>
        <taxon>Trifolieae</taxon>
        <taxon>Trifolium</taxon>
    </lineage>
</organism>
<dbReference type="InterPro" id="IPR032567">
    <property type="entry name" value="RTL1-rel"/>
</dbReference>
<dbReference type="Proteomes" id="UP000265520">
    <property type="component" value="Unassembled WGS sequence"/>
</dbReference>
<dbReference type="PANTHER" id="PTHR15503">
    <property type="entry name" value="LDOC1 RELATED"/>
    <property type="match status" value="1"/>
</dbReference>
<dbReference type="Gene3D" id="3.10.10.10">
    <property type="entry name" value="HIV Type 1 Reverse Transcriptase, subunit A, domain 1"/>
    <property type="match status" value="1"/>
</dbReference>
<evidence type="ECO:0000313" key="2">
    <source>
        <dbReference type="Proteomes" id="UP000265520"/>
    </source>
</evidence>
<feature type="non-terminal residue" evidence="1">
    <location>
        <position position="59"/>
    </location>
</feature>
<dbReference type="PANTHER" id="PTHR15503:SF45">
    <property type="entry name" value="RNA-DIRECTED DNA POLYMERASE HOMOLOG"/>
    <property type="match status" value="1"/>
</dbReference>
<sequence>MAPYRMSVSELKELKKQLQELLEKKFIRPSVSPWGAPLLLVKKKDGSMRLCIDYRQLNK</sequence>
<keyword evidence="1" id="KW-0548">Nucleotidyltransferase</keyword>
<comment type="caution">
    <text evidence="1">The sequence shown here is derived from an EMBL/GenBank/DDBJ whole genome shotgun (WGS) entry which is preliminary data.</text>
</comment>